<gene>
    <name evidence="2" type="ORF">EVAR_53792_1</name>
</gene>
<evidence type="ECO:0000313" key="3">
    <source>
        <dbReference type="Proteomes" id="UP000299102"/>
    </source>
</evidence>
<keyword evidence="3" id="KW-1185">Reference proteome</keyword>
<protein>
    <submittedName>
        <fullName evidence="2">Uncharacterized protein</fullName>
    </submittedName>
</protein>
<dbReference type="EMBL" id="BGZK01000992">
    <property type="protein sequence ID" value="GBP67796.1"/>
    <property type="molecule type" value="Genomic_DNA"/>
</dbReference>
<dbReference type="AlphaFoldDB" id="A0A4C1XW99"/>
<feature type="region of interest" description="Disordered" evidence="1">
    <location>
        <begin position="92"/>
        <end position="135"/>
    </location>
</feature>
<proteinExistence type="predicted"/>
<feature type="compositionally biased region" description="Polar residues" evidence="1">
    <location>
        <begin position="109"/>
        <end position="118"/>
    </location>
</feature>
<evidence type="ECO:0000313" key="2">
    <source>
        <dbReference type="EMBL" id="GBP67796.1"/>
    </source>
</evidence>
<dbReference type="Proteomes" id="UP000299102">
    <property type="component" value="Unassembled WGS sequence"/>
</dbReference>
<accession>A0A4C1XW99</accession>
<evidence type="ECO:0000256" key="1">
    <source>
        <dbReference type="SAM" id="MobiDB-lite"/>
    </source>
</evidence>
<comment type="caution">
    <text evidence="2">The sequence shown here is derived from an EMBL/GenBank/DDBJ whole genome shotgun (WGS) entry which is preliminary data.</text>
</comment>
<reference evidence="2 3" key="1">
    <citation type="journal article" date="2019" name="Commun. Biol.">
        <title>The bagworm genome reveals a unique fibroin gene that provides high tensile strength.</title>
        <authorList>
            <person name="Kono N."/>
            <person name="Nakamura H."/>
            <person name="Ohtoshi R."/>
            <person name="Tomita M."/>
            <person name="Numata K."/>
            <person name="Arakawa K."/>
        </authorList>
    </citation>
    <scope>NUCLEOTIDE SEQUENCE [LARGE SCALE GENOMIC DNA]</scope>
</reference>
<sequence length="135" mass="14886">MIKRSRPTRTPRTRVRPSSCSKLSFATRSRSVARCKFDVGDTVDAGNIRGCKYFFDETDLYSFLSRYPPKASPVVFVCRFVYRAPAGPRIASLLPPAPPPARSRPDNGRFTSSPQITCLSPAPLGEDAPVHRVAS</sequence>
<name>A0A4C1XW99_EUMVA</name>
<organism evidence="2 3">
    <name type="scientific">Eumeta variegata</name>
    <name type="common">Bagworm moth</name>
    <name type="synonym">Eumeta japonica</name>
    <dbReference type="NCBI Taxonomy" id="151549"/>
    <lineage>
        <taxon>Eukaryota</taxon>
        <taxon>Metazoa</taxon>
        <taxon>Ecdysozoa</taxon>
        <taxon>Arthropoda</taxon>
        <taxon>Hexapoda</taxon>
        <taxon>Insecta</taxon>
        <taxon>Pterygota</taxon>
        <taxon>Neoptera</taxon>
        <taxon>Endopterygota</taxon>
        <taxon>Lepidoptera</taxon>
        <taxon>Glossata</taxon>
        <taxon>Ditrysia</taxon>
        <taxon>Tineoidea</taxon>
        <taxon>Psychidae</taxon>
        <taxon>Oiketicinae</taxon>
        <taxon>Eumeta</taxon>
    </lineage>
</organism>